<evidence type="ECO:0000313" key="6">
    <source>
        <dbReference type="Proteomes" id="UP001548590"/>
    </source>
</evidence>
<dbReference type="GO" id="GO:0005524">
    <property type="term" value="F:ATP binding"/>
    <property type="evidence" value="ECO:0007669"/>
    <property type="project" value="UniProtKB-KW"/>
</dbReference>
<sequence>MLTVSGLSFRYPAAQQAALDGVSLQLGRGRITGLLGPNGAGKTTLIAHLAGLLPLQQGDIRLAGEPLAGARARNPVRITLAPQEYAFYPMLTVAENLACFASVCRLEGTRKAARIAACMAFTQLEAFASRQASQLSGGLKRRLNLAIALLPEPELLLLDEPTVGVDPQSRAFLLDSVRALAAAGTTVLYTSHYIEEIETIADDVVIIDHGRVLRSAPLGELLAEEGRQLHLRADGDDAALRAVLAPFGQVEAEAEGGYSLRLAPGSSPAGVLAALEAAALPLQSVRYGSHGLEQLFMQLTRRSLRDN</sequence>
<organism evidence="5 6">
    <name type="scientific">Uliginosibacterium paludis</name>
    <dbReference type="NCBI Taxonomy" id="1615952"/>
    <lineage>
        <taxon>Bacteria</taxon>
        <taxon>Pseudomonadati</taxon>
        <taxon>Pseudomonadota</taxon>
        <taxon>Betaproteobacteria</taxon>
        <taxon>Rhodocyclales</taxon>
        <taxon>Zoogloeaceae</taxon>
        <taxon>Uliginosibacterium</taxon>
    </lineage>
</organism>
<dbReference type="EMBL" id="JBEWLZ010000002">
    <property type="protein sequence ID" value="MET1488923.1"/>
    <property type="molecule type" value="Genomic_DNA"/>
</dbReference>
<keyword evidence="1" id="KW-1003">Cell membrane</keyword>
<dbReference type="InterPro" id="IPR003593">
    <property type="entry name" value="AAA+_ATPase"/>
</dbReference>
<dbReference type="SMART" id="SM00382">
    <property type="entry name" value="AAA"/>
    <property type="match status" value="1"/>
</dbReference>
<dbReference type="Gene3D" id="3.40.50.300">
    <property type="entry name" value="P-loop containing nucleotide triphosphate hydrolases"/>
    <property type="match status" value="1"/>
</dbReference>
<evidence type="ECO:0000256" key="3">
    <source>
        <dbReference type="ARBA" id="ARBA00022840"/>
    </source>
</evidence>
<dbReference type="CDD" id="cd03230">
    <property type="entry name" value="ABC_DR_subfamily_A"/>
    <property type="match status" value="1"/>
</dbReference>
<evidence type="ECO:0000313" key="5">
    <source>
        <dbReference type="EMBL" id="MET1488923.1"/>
    </source>
</evidence>
<dbReference type="RefSeq" id="WP_345923944.1">
    <property type="nucleotide sequence ID" value="NZ_JBDIVF010000001.1"/>
</dbReference>
<dbReference type="InterPro" id="IPR003439">
    <property type="entry name" value="ABC_transporter-like_ATP-bd"/>
</dbReference>
<dbReference type="PANTHER" id="PTHR43582">
    <property type="entry name" value="LINEARMYCIN RESISTANCE ATP-BINDING PROTEIN LNRL"/>
    <property type="match status" value="1"/>
</dbReference>
<keyword evidence="1" id="KW-0472">Membrane</keyword>
<evidence type="ECO:0000256" key="1">
    <source>
        <dbReference type="ARBA" id="ARBA00022475"/>
    </source>
</evidence>
<evidence type="ECO:0000256" key="2">
    <source>
        <dbReference type="ARBA" id="ARBA00022741"/>
    </source>
</evidence>
<protein>
    <submittedName>
        <fullName evidence="5">ABC transporter ATP-binding protein</fullName>
    </submittedName>
</protein>
<comment type="caution">
    <text evidence="5">The sequence shown here is derived from an EMBL/GenBank/DDBJ whole genome shotgun (WGS) entry which is preliminary data.</text>
</comment>
<dbReference type="PANTHER" id="PTHR43582:SF2">
    <property type="entry name" value="LINEARMYCIN RESISTANCE ATP-BINDING PROTEIN LNRL"/>
    <property type="match status" value="1"/>
</dbReference>
<name>A0ABV2CLZ3_9RHOO</name>
<keyword evidence="3 5" id="KW-0067">ATP-binding</keyword>
<dbReference type="PROSITE" id="PS50893">
    <property type="entry name" value="ABC_TRANSPORTER_2"/>
    <property type="match status" value="1"/>
</dbReference>
<keyword evidence="6" id="KW-1185">Reference proteome</keyword>
<gene>
    <name evidence="5" type="ORF">ABVT11_03730</name>
</gene>
<dbReference type="Proteomes" id="UP001548590">
    <property type="component" value="Unassembled WGS sequence"/>
</dbReference>
<dbReference type="Pfam" id="PF00005">
    <property type="entry name" value="ABC_tran"/>
    <property type="match status" value="1"/>
</dbReference>
<reference evidence="5 6" key="1">
    <citation type="submission" date="2024-07" db="EMBL/GenBank/DDBJ databases">
        <title>Uliginosibacterium paludis KCTC:42655.</title>
        <authorList>
            <person name="Kim M.K."/>
        </authorList>
    </citation>
    <scope>NUCLEOTIDE SEQUENCE [LARGE SCALE GENOMIC DNA]</scope>
    <source>
        <strain evidence="5 6">KCTC 42655</strain>
    </source>
</reference>
<proteinExistence type="predicted"/>
<feature type="domain" description="ABC transporter" evidence="4">
    <location>
        <begin position="2"/>
        <end position="234"/>
    </location>
</feature>
<evidence type="ECO:0000259" key="4">
    <source>
        <dbReference type="PROSITE" id="PS50893"/>
    </source>
</evidence>
<keyword evidence="2" id="KW-0547">Nucleotide-binding</keyword>
<dbReference type="SUPFAM" id="SSF52540">
    <property type="entry name" value="P-loop containing nucleoside triphosphate hydrolases"/>
    <property type="match status" value="1"/>
</dbReference>
<accession>A0ABV2CLZ3</accession>
<dbReference type="InterPro" id="IPR027417">
    <property type="entry name" value="P-loop_NTPase"/>
</dbReference>